<dbReference type="KEGG" id="lbt:AYR52_01585"/>
<gene>
    <name evidence="1" type="ORF">AYR53_06505</name>
</gene>
<evidence type="ECO:0000313" key="2">
    <source>
        <dbReference type="Proteomes" id="UP000078582"/>
    </source>
</evidence>
<dbReference type="OrthoDB" id="2188945at2"/>
<name>A0A192H400_9LACO</name>
<reference evidence="1 2" key="1">
    <citation type="submission" date="2016-03" db="EMBL/GenBank/DDBJ databases">
        <title>Pediococcus and Lactobacillus from brewery environment - whole genome sequencing and assembly.</title>
        <authorList>
            <person name="Behr J."/>
            <person name="Geissler A.J."/>
            <person name="Vogel R.F."/>
        </authorList>
    </citation>
    <scope>NUCLEOTIDE SEQUENCE [LARGE SCALE GENOMIC DNA]</scope>
    <source>
        <strain evidence="1 2">TMW 1.1989</strain>
    </source>
</reference>
<dbReference type="EMBL" id="CP014873">
    <property type="protein sequence ID" value="ANK63549.1"/>
    <property type="molecule type" value="Genomic_DNA"/>
</dbReference>
<protein>
    <submittedName>
        <fullName evidence="1">Chromosome partitioning protein ParB</fullName>
    </submittedName>
</protein>
<dbReference type="STRING" id="375175.AYR53_06505"/>
<organism evidence="1 2">
    <name type="scientific">Loigolactobacillus backii</name>
    <dbReference type="NCBI Taxonomy" id="375175"/>
    <lineage>
        <taxon>Bacteria</taxon>
        <taxon>Bacillati</taxon>
        <taxon>Bacillota</taxon>
        <taxon>Bacilli</taxon>
        <taxon>Lactobacillales</taxon>
        <taxon>Lactobacillaceae</taxon>
        <taxon>Loigolactobacillus</taxon>
    </lineage>
</organism>
<dbReference type="AlphaFoldDB" id="A0A192H400"/>
<sequence length="95" mass="10798">MGKYFDITFHTIDGKAIIKRNIYSEATETAVWQDACKKVTADNLYIEMNDTTLVNLLRNCVVRIDMTEVPGPTAKRSQRQDEFRDAVNTLSNIGL</sequence>
<proteinExistence type="predicted"/>
<accession>A0A192H400</accession>
<dbReference type="Proteomes" id="UP000078582">
    <property type="component" value="Chromosome"/>
</dbReference>
<evidence type="ECO:0000313" key="1">
    <source>
        <dbReference type="EMBL" id="ANK63549.1"/>
    </source>
</evidence>
<keyword evidence="2" id="KW-1185">Reference proteome</keyword>